<evidence type="ECO:0000313" key="8">
    <source>
        <dbReference type="Proteomes" id="UP000237153"/>
    </source>
</evidence>
<reference evidence="7 8" key="1">
    <citation type="submission" date="2018-01" db="EMBL/GenBank/DDBJ databases">
        <title>Metagenomic assembled genomes from two thermal pools in the Uzon Caldera, Kamchatka, Russia.</title>
        <authorList>
            <person name="Wilkins L."/>
            <person name="Ettinger C."/>
        </authorList>
    </citation>
    <scope>NUCLEOTIDE SEQUENCE [LARGE SCALE GENOMIC DNA]</scope>
    <source>
        <strain evidence="7">ZAV-06</strain>
    </source>
</reference>
<sequence length="223" mass="24664">MKKELDAEVNEVMPEFKLVVSVPKHNNQSIKVKVVGDEKIQLSKEQKEGRKLPIAIVSRALADKLNVNDAVLMLKFSQEGGKVIKMHFKTTIEDGLDENTVKISSDLLGEKIGELQAEAIAMKSKAFQLTLDDSTSRRFVGMKIGDEIDAVIIDLKGKLVVKGGSDNSGFPMRKDLPGAVKKKLLLSGPPGYHPERNGEKRRKMVRGNTIDESFVQINTILVQ</sequence>
<dbReference type="AlphaFoldDB" id="A0A2J6N3Y7"/>
<reference evidence="6" key="3">
    <citation type="submission" date="2020-10" db="EMBL/GenBank/DDBJ databases">
        <title>Fervidococcus fontis strain 3639Fd - the first crenarchaeon capable of growth on lipids.</title>
        <authorList>
            <person name="Kochetkova T.V."/>
            <person name="Elcheninov A.G."/>
            <person name="Toschakov S.V."/>
            <person name="Kublanov I.V."/>
        </authorList>
    </citation>
    <scope>NUCLEOTIDE SEQUENCE</scope>
    <source>
        <strain evidence="6">3639Fd</strain>
    </source>
</reference>
<dbReference type="Proteomes" id="UP000237153">
    <property type="component" value="Unassembled WGS sequence"/>
</dbReference>
<dbReference type="RefSeq" id="WP_014557585.1">
    <property type="nucleotide sequence ID" value="NZ_JADEZV010000002.1"/>
</dbReference>
<dbReference type="EMBL" id="DSFH01000014">
    <property type="protein sequence ID" value="HEW63540.1"/>
    <property type="molecule type" value="Genomic_DNA"/>
</dbReference>
<evidence type="ECO:0000313" key="5">
    <source>
        <dbReference type="EMBL" id="HEW63540.1"/>
    </source>
</evidence>
<dbReference type="EMBL" id="JADEZV010000002">
    <property type="protein sequence ID" value="MBE9391050.1"/>
    <property type="molecule type" value="Genomic_DNA"/>
</dbReference>
<dbReference type="EMBL" id="PNIM01000001">
    <property type="protein sequence ID" value="PMB76068.1"/>
    <property type="molecule type" value="Genomic_DNA"/>
</dbReference>
<dbReference type="Proteomes" id="UP000886076">
    <property type="component" value="Unassembled WGS sequence"/>
</dbReference>
<gene>
    <name evidence="4" type="primary">rps6e</name>
    <name evidence="7" type="ORF">C0188_00135</name>
    <name evidence="5" type="ORF">ENO39_00555</name>
    <name evidence="6" type="ORF">IOK49_03020</name>
</gene>
<dbReference type="InterPro" id="IPR001377">
    <property type="entry name" value="Ribosomal_eS6"/>
</dbReference>
<comment type="similarity">
    <text evidence="1 4">Belongs to the eukaryotic ribosomal protein eS6 family.</text>
</comment>
<accession>A0A2J6N3Y7</accession>
<dbReference type="GO" id="GO:0006412">
    <property type="term" value="P:translation"/>
    <property type="evidence" value="ECO:0007669"/>
    <property type="project" value="UniProtKB-UniRule"/>
</dbReference>
<evidence type="ECO:0000256" key="3">
    <source>
        <dbReference type="ARBA" id="ARBA00023274"/>
    </source>
</evidence>
<dbReference type="SMART" id="SM01405">
    <property type="entry name" value="Ribosomal_S6e"/>
    <property type="match status" value="1"/>
</dbReference>
<evidence type="ECO:0000313" key="6">
    <source>
        <dbReference type="EMBL" id="MBE9391050.1"/>
    </source>
</evidence>
<dbReference type="GO" id="GO:1990904">
    <property type="term" value="C:ribonucleoprotein complex"/>
    <property type="evidence" value="ECO:0007669"/>
    <property type="project" value="UniProtKB-KW"/>
</dbReference>
<evidence type="ECO:0000256" key="1">
    <source>
        <dbReference type="ARBA" id="ARBA00009312"/>
    </source>
</evidence>
<name>A0A2J6N3Y7_9CREN</name>
<organism evidence="7 8">
    <name type="scientific">Fervidicoccus fontis</name>
    <dbReference type="NCBI Taxonomy" id="683846"/>
    <lineage>
        <taxon>Archaea</taxon>
        <taxon>Thermoproteota</taxon>
        <taxon>Thermoprotei</taxon>
        <taxon>Fervidicoccales</taxon>
        <taxon>Fervidicoccaceae</taxon>
        <taxon>Fervidicoccus</taxon>
    </lineage>
</organism>
<keyword evidence="3 4" id="KW-0687">Ribonucleoprotein</keyword>
<keyword evidence="2 4" id="KW-0689">Ribosomal protein</keyword>
<dbReference type="GO" id="GO:0005840">
    <property type="term" value="C:ribosome"/>
    <property type="evidence" value="ECO:0007669"/>
    <property type="project" value="UniProtKB-KW"/>
</dbReference>
<dbReference type="GO" id="GO:0003735">
    <property type="term" value="F:structural constituent of ribosome"/>
    <property type="evidence" value="ECO:0007669"/>
    <property type="project" value="InterPro"/>
</dbReference>
<dbReference type="OMA" id="FRARAWQ"/>
<evidence type="ECO:0000313" key="7">
    <source>
        <dbReference type="EMBL" id="PMB76068.1"/>
    </source>
</evidence>
<dbReference type="PANTHER" id="PTHR11502">
    <property type="entry name" value="40S RIBOSOMAL PROTEIN S6"/>
    <property type="match status" value="1"/>
</dbReference>
<dbReference type="InterPro" id="IPR020924">
    <property type="entry name" value="Ribosomal_eS6_arc"/>
</dbReference>
<dbReference type="HAMAP" id="MF_00512">
    <property type="entry name" value="Ribosomal_eS6"/>
    <property type="match status" value="1"/>
</dbReference>
<reference evidence="5" key="2">
    <citation type="journal article" date="2020" name="mSystems">
        <title>Genome- and Community-Level Interaction Insights into Carbon Utilization and Element Cycling Functions of Hydrothermarchaeota in Hydrothermal Sediment.</title>
        <authorList>
            <person name="Zhou Z."/>
            <person name="Liu Y."/>
            <person name="Xu W."/>
            <person name="Pan J."/>
            <person name="Luo Z.H."/>
            <person name="Li M."/>
        </authorList>
    </citation>
    <scope>NUCLEOTIDE SEQUENCE [LARGE SCALE GENOMIC DNA]</scope>
    <source>
        <strain evidence="5">SpSt-1261</strain>
    </source>
</reference>
<evidence type="ECO:0000256" key="2">
    <source>
        <dbReference type="ARBA" id="ARBA00022980"/>
    </source>
</evidence>
<comment type="caution">
    <text evidence="7">The sequence shown here is derived from an EMBL/GenBank/DDBJ whole genome shotgun (WGS) entry which is preliminary data.</text>
</comment>
<protein>
    <recommendedName>
        <fullName evidence="4">Small ribosomal subunit protein eS6</fullName>
    </recommendedName>
</protein>
<dbReference type="Proteomes" id="UP000652307">
    <property type="component" value="Unassembled WGS sequence"/>
</dbReference>
<proteinExistence type="inferred from homology"/>
<evidence type="ECO:0000256" key="4">
    <source>
        <dbReference type="HAMAP-Rule" id="MF_00512"/>
    </source>
</evidence>
<dbReference type="Pfam" id="PF01092">
    <property type="entry name" value="Ribosomal_S6e"/>
    <property type="match status" value="1"/>
</dbReference>